<evidence type="ECO:0000313" key="2">
    <source>
        <dbReference type="EMBL" id="SFM00461.1"/>
    </source>
</evidence>
<name>A0A1I4MB13_9PROT</name>
<dbReference type="RefSeq" id="WP_090666412.1">
    <property type="nucleotide sequence ID" value="NZ_FOUF01000004.1"/>
</dbReference>
<dbReference type="InterPro" id="IPR029044">
    <property type="entry name" value="Nucleotide-diphossugar_trans"/>
</dbReference>
<keyword evidence="2" id="KW-0808">Transferase</keyword>
<dbReference type="OrthoDB" id="9802649at2"/>
<evidence type="ECO:0000259" key="1">
    <source>
        <dbReference type="Pfam" id="PF00535"/>
    </source>
</evidence>
<protein>
    <submittedName>
        <fullName evidence="2">Glycosyltransferase involved in cell wall bisynthesis</fullName>
    </submittedName>
</protein>
<dbReference type="EMBL" id="FOUF01000004">
    <property type="protein sequence ID" value="SFM00461.1"/>
    <property type="molecule type" value="Genomic_DNA"/>
</dbReference>
<keyword evidence="3" id="KW-1185">Reference proteome</keyword>
<dbReference type="GO" id="GO:0016758">
    <property type="term" value="F:hexosyltransferase activity"/>
    <property type="evidence" value="ECO:0007669"/>
    <property type="project" value="UniProtKB-ARBA"/>
</dbReference>
<organism evidence="2 3">
    <name type="scientific">Nitrosomonas nitrosa</name>
    <dbReference type="NCBI Taxonomy" id="52442"/>
    <lineage>
        <taxon>Bacteria</taxon>
        <taxon>Pseudomonadati</taxon>
        <taxon>Pseudomonadota</taxon>
        <taxon>Betaproteobacteria</taxon>
        <taxon>Nitrosomonadales</taxon>
        <taxon>Nitrosomonadaceae</taxon>
        <taxon>Nitrosomonas</taxon>
    </lineage>
</organism>
<dbReference type="PANTHER" id="PTHR22916:SF3">
    <property type="entry name" value="UDP-GLCNAC:BETAGAL BETA-1,3-N-ACETYLGLUCOSAMINYLTRANSFERASE-LIKE PROTEIN 1"/>
    <property type="match status" value="1"/>
</dbReference>
<dbReference type="InterPro" id="IPR001173">
    <property type="entry name" value="Glyco_trans_2-like"/>
</dbReference>
<dbReference type="PANTHER" id="PTHR22916">
    <property type="entry name" value="GLYCOSYLTRANSFERASE"/>
    <property type="match status" value="1"/>
</dbReference>
<proteinExistence type="predicted"/>
<evidence type="ECO:0000313" key="3">
    <source>
        <dbReference type="Proteomes" id="UP000199561"/>
    </source>
</evidence>
<dbReference type="Proteomes" id="UP000199561">
    <property type="component" value="Unassembled WGS sequence"/>
</dbReference>
<dbReference type="Gene3D" id="3.90.550.10">
    <property type="entry name" value="Spore Coat Polysaccharide Biosynthesis Protein SpsA, Chain A"/>
    <property type="match status" value="1"/>
</dbReference>
<feature type="domain" description="Glycosyltransferase 2-like" evidence="1">
    <location>
        <begin position="6"/>
        <end position="115"/>
    </location>
</feature>
<sequence>MQPLVSVIIPTFNCESYIAETINSVLNQDYPSIELIIIDDGSTDKTRHIISDYKDKLKLITQNNSGVCVARNRGIKEAAGQFICLMDHDDYWFPDKISRQVAEFMAHPEIGIVYSSFTLWKSNSDGTFASPDTFGNQLVNDEIDNYYSGWIYHLLLLDSWVLTSTAMIRAEVFDECGDFDENLPYSEDWDLWLRVARKYPFLKLHRSTTLYRQHPGQGNRKIRPIDYRTTLLINAKKKWGLCSPNGNCLTNWQFRKQLAKYHFEFGLHHLIANDHKIAIRSFLKAWFTFPVNLKYLAYIPISSLGWRPSY</sequence>
<accession>A0A1I4MB13</accession>
<dbReference type="SUPFAM" id="SSF53448">
    <property type="entry name" value="Nucleotide-diphospho-sugar transferases"/>
    <property type="match status" value="1"/>
</dbReference>
<gene>
    <name evidence="2" type="ORF">SAMN05421880_1043</name>
</gene>
<dbReference type="Pfam" id="PF00535">
    <property type="entry name" value="Glycos_transf_2"/>
    <property type="match status" value="1"/>
</dbReference>
<dbReference type="AlphaFoldDB" id="A0A1I4MB13"/>
<dbReference type="STRING" id="52442.SAMN05421880_1043"/>
<reference evidence="2 3" key="1">
    <citation type="submission" date="2016-10" db="EMBL/GenBank/DDBJ databases">
        <authorList>
            <person name="de Groot N.N."/>
        </authorList>
    </citation>
    <scope>NUCLEOTIDE SEQUENCE [LARGE SCALE GENOMIC DNA]</scope>
    <source>
        <strain evidence="2 3">Nm146</strain>
    </source>
</reference>